<evidence type="ECO:0000259" key="5">
    <source>
        <dbReference type="PROSITE" id="PS50977"/>
    </source>
</evidence>
<dbReference type="PRINTS" id="PR00455">
    <property type="entry name" value="HTHTETR"/>
</dbReference>
<sequence length="218" mass="24394">MGAPGGSVSQERVPSLRERRRLETRREITLAALELFERQGAAATTVDEIARRAGVSPSTFFRYFATKEESVYGPDRDFEADLLDWLDSVSPAQVDLEGLEALYERSLRRLMASSDDAKDHVLRTRRLVASDDHIRAAAFAVDAVAMSRVTQSVTEKIRTLHPPSYARLLVEIAAAAARTAFETWIDGIEGGGDIDLVESYRRTRTEIRKIFGAEDHRK</sequence>
<dbReference type="InterPro" id="IPR050109">
    <property type="entry name" value="HTH-type_TetR-like_transc_reg"/>
</dbReference>
<dbReference type="InterPro" id="IPR009057">
    <property type="entry name" value="Homeodomain-like_sf"/>
</dbReference>
<evidence type="ECO:0000256" key="2">
    <source>
        <dbReference type="ARBA" id="ARBA00023125"/>
    </source>
</evidence>
<feature type="DNA-binding region" description="H-T-H motif" evidence="4">
    <location>
        <begin position="45"/>
        <end position="64"/>
    </location>
</feature>
<keyword evidence="1" id="KW-0805">Transcription regulation</keyword>
<dbReference type="Proteomes" id="UP000011731">
    <property type="component" value="Unassembled WGS sequence"/>
</dbReference>
<comment type="caution">
    <text evidence="6">The sequence shown here is derived from an EMBL/GenBank/DDBJ whole genome shotgun (WGS) entry which is preliminary data.</text>
</comment>
<evidence type="ECO:0000256" key="1">
    <source>
        <dbReference type="ARBA" id="ARBA00023015"/>
    </source>
</evidence>
<feature type="domain" description="HTH tetR-type" evidence="5">
    <location>
        <begin position="22"/>
        <end position="82"/>
    </location>
</feature>
<dbReference type="EMBL" id="AOEX01000091">
    <property type="protein sequence ID" value="EME54288.1"/>
    <property type="molecule type" value="Genomic_DNA"/>
</dbReference>
<name>M2Z025_9NOCA</name>
<dbReference type="GO" id="GO:0000976">
    <property type="term" value="F:transcription cis-regulatory region binding"/>
    <property type="evidence" value="ECO:0007669"/>
    <property type="project" value="TreeGrafter"/>
</dbReference>
<keyword evidence="3" id="KW-0804">Transcription</keyword>
<dbReference type="PANTHER" id="PTHR30055:SF238">
    <property type="entry name" value="MYCOFACTOCIN BIOSYNTHESIS TRANSCRIPTIONAL REGULATOR MFTR-RELATED"/>
    <property type="match status" value="1"/>
</dbReference>
<keyword evidence="7" id="KW-1185">Reference proteome</keyword>
<dbReference type="Pfam" id="PF00440">
    <property type="entry name" value="TetR_N"/>
    <property type="match status" value="1"/>
</dbReference>
<evidence type="ECO:0000256" key="4">
    <source>
        <dbReference type="PROSITE-ProRule" id="PRU00335"/>
    </source>
</evidence>
<evidence type="ECO:0000256" key="3">
    <source>
        <dbReference type="ARBA" id="ARBA00023163"/>
    </source>
</evidence>
<dbReference type="SUPFAM" id="SSF46689">
    <property type="entry name" value="Homeodomain-like"/>
    <property type="match status" value="1"/>
</dbReference>
<dbReference type="RefSeq" id="WP_003938797.1">
    <property type="nucleotide sequence ID" value="NZ_AOEX01000091.1"/>
</dbReference>
<dbReference type="PATRIC" id="fig|1278076.4.peg.4853"/>
<dbReference type="GO" id="GO:0003700">
    <property type="term" value="F:DNA-binding transcription factor activity"/>
    <property type="evidence" value="ECO:0007669"/>
    <property type="project" value="TreeGrafter"/>
</dbReference>
<reference evidence="6 7" key="1">
    <citation type="journal article" date="2013" name="Genome Announc.">
        <title>Draft Genome Sequence of Rhodococcus ruber Strain BKS 20-38.</title>
        <authorList>
            <person name="Bala M."/>
            <person name="Kumar S."/>
            <person name="Raghava G.P."/>
            <person name="Mayilraj S."/>
        </authorList>
    </citation>
    <scope>NUCLEOTIDE SEQUENCE [LARGE SCALE GENOMIC DNA]</scope>
    <source>
        <strain evidence="6 7">BKS 20-38</strain>
    </source>
</reference>
<dbReference type="Gene3D" id="1.10.357.10">
    <property type="entry name" value="Tetracycline Repressor, domain 2"/>
    <property type="match status" value="1"/>
</dbReference>
<dbReference type="PANTHER" id="PTHR30055">
    <property type="entry name" value="HTH-TYPE TRANSCRIPTIONAL REGULATOR RUTR"/>
    <property type="match status" value="1"/>
</dbReference>
<evidence type="ECO:0000313" key="6">
    <source>
        <dbReference type="EMBL" id="EME54288.1"/>
    </source>
</evidence>
<dbReference type="AlphaFoldDB" id="M2Z025"/>
<evidence type="ECO:0000313" key="7">
    <source>
        <dbReference type="Proteomes" id="UP000011731"/>
    </source>
</evidence>
<organism evidence="6 7">
    <name type="scientific">Rhodococcus ruber BKS 20-38</name>
    <dbReference type="NCBI Taxonomy" id="1278076"/>
    <lineage>
        <taxon>Bacteria</taxon>
        <taxon>Bacillati</taxon>
        <taxon>Actinomycetota</taxon>
        <taxon>Actinomycetes</taxon>
        <taxon>Mycobacteriales</taxon>
        <taxon>Nocardiaceae</taxon>
        <taxon>Rhodococcus</taxon>
    </lineage>
</organism>
<keyword evidence="2 4" id="KW-0238">DNA-binding</keyword>
<accession>M2Z025</accession>
<protein>
    <submittedName>
        <fullName evidence="6">TetR family transcriptional regulator</fullName>
    </submittedName>
</protein>
<proteinExistence type="predicted"/>
<dbReference type="InterPro" id="IPR001647">
    <property type="entry name" value="HTH_TetR"/>
</dbReference>
<dbReference type="PROSITE" id="PS50977">
    <property type="entry name" value="HTH_TETR_2"/>
    <property type="match status" value="1"/>
</dbReference>
<gene>
    <name evidence="6" type="ORF">G352_23681</name>
</gene>